<dbReference type="FunFam" id="3.40.630.10:FF:000029">
    <property type="entry name" value="Glutaminyl-peptide cyclotransferase"/>
    <property type="match status" value="1"/>
</dbReference>
<evidence type="ECO:0000256" key="3">
    <source>
        <dbReference type="ARBA" id="ARBA00006014"/>
    </source>
</evidence>
<comment type="catalytic activity">
    <reaction evidence="1">
        <text>N-terminal L-glutaminyl-[peptide] = N-terminal 5-oxo-L-prolyl-[peptide] + NH4(+)</text>
        <dbReference type="Rhea" id="RHEA:23652"/>
        <dbReference type="Rhea" id="RHEA-COMP:11736"/>
        <dbReference type="Rhea" id="RHEA-COMP:11846"/>
        <dbReference type="ChEBI" id="CHEBI:28938"/>
        <dbReference type="ChEBI" id="CHEBI:64722"/>
        <dbReference type="ChEBI" id="CHEBI:87215"/>
        <dbReference type="EC" id="2.3.2.5"/>
    </reaction>
</comment>
<evidence type="ECO:0000256" key="13">
    <source>
        <dbReference type="ARBA" id="ARBA00023315"/>
    </source>
</evidence>
<evidence type="ECO:0000256" key="2">
    <source>
        <dbReference type="ARBA" id="ARBA00004613"/>
    </source>
</evidence>
<reference evidence="18" key="1">
    <citation type="submission" date="2020-03" db="EMBL/GenBank/DDBJ databases">
        <authorList>
            <person name="Weist P."/>
        </authorList>
    </citation>
    <scope>NUCLEOTIDE SEQUENCE</scope>
</reference>
<dbReference type="AlphaFoldDB" id="A0A9N7UJG5"/>
<dbReference type="Pfam" id="PF04389">
    <property type="entry name" value="Peptidase_M28"/>
    <property type="match status" value="1"/>
</dbReference>
<feature type="transmembrane region" description="Helical" evidence="16">
    <location>
        <begin position="12"/>
        <end position="32"/>
    </location>
</feature>
<keyword evidence="9" id="KW-0732">Signal</keyword>
<keyword evidence="16" id="KW-1133">Transmembrane helix</keyword>
<dbReference type="CDD" id="cd03880">
    <property type="entry name" value="M28_QC_like"/>
    <property type="match status" value="1"/>
</dbReference>
<keyword evidence="7" id="KW-0808">Transferase</keyword>
<evidence type="ECO:0000256" key="16">
    <source>
        <dbReference type="SAM" id="Phobius"/>
    </source>
</evidence>
<gene>
    <name evidence="18" type="ORF">PLEPLA_LOCUS19644</name>
</gene>
<dbReference type="PANTHER" id="PTHR12283:SF5">
    <property type="entry name" value="GLUTAMINYL-PEPTIDE CYCLOTRANSFERASE"/>
    <property type="match status" value="1"/>
</dbReference>
<proteinExistence type="inferred from homology"/>
<evidence type="ECO:0000256" key="15">
    <source>
        <dbReference type="ARBA" id="ARBA00042699"/>
    </source>
</evidence>
<dbReference type="EC" id="2.3.2.5" evidence="4"/>
<dbReference type="GO" id="GO:0008270">
    <property type="term" value="F:zinc ion binding"/>
    <property type="evidence" value="ECO:0007669"/>
    <property type="project" value="TreeGrafter"/>
</dbReference>
<comment type="similarity">
    <text evidence="3">Belongs to the glutaminyl-peptide cyclotransferase family.</text>
</comment>
<evidence type="ECO:0000259" key="17">
    <source>
        <dbReference type="Pfam" id="PF04389"/>
    </source>
</evidence>
<evidence type="ECO:0000256" key="1">
    <source>
        <dbReference type="ARBA" id="ARBA00000001"/>
    </source>
</evidence>
<evidence type="ECO:0000256" key="4">
    <source>
        <dbReference type="ARBA" id="ARBA00012012"/>
    </source>
</evidence>
<evidence type="ECO:0000256" key="9">
    <source>
        <dbReference type="ARBA" id="ARBA00022729"/>
    </source>
</evidence>
<evidence type="ECO:0000256" key="10">
    <source>
        <dbReference type="ARBA" id="ARBA00022833"/>
    </source>
</evidence>
<dbReference type="PANTHER" id="PTHR12283">
    <property type="entry name" value="GLUTAMINYL-PEPTIDE CYCLOTRANSFERASE"/>
    <property type="match status" value="1"/>
</dbReference>
<dbReference type="GO" id="GO:0005576">
    <property type="term" value="C:extracellular region"/>
    <property type="evidence" value="ECO:0007669"/>
    <property type="project" value="UniProtKB-SubCell"/>
</dbReference>
<protein>
    <recommendedName>
        <fullName evidence="5">Glutaminyl-peptide cyclotransferase</fullName>
        <ecNumber evidence="4">2.3.2.5</ecNumber>
    </recommendedName>
    <alternativeName>
        <fullName evidence="14">Glutaminyl cyclase</fullName>
    </alternativeName>
    <alternativeName>
        <fullName evidence="15">Glutaminyl-tRNA cyclotransferase</fullName>
    </alternativeName>
</protein>
<evidence type="ECO:0000256" key="11">
    <source>
        <dbReference type="ARBA" id="ARBA00023157"/>
    </source>
</evidence>
<dbReference type="Proteomes" id="UP001153269">
    <property type="component" value="Unassembled WGS sequence"/>
</dbReference>
<dbReference type="SUPFAM" id="SSF53187">
    <property type="entry name" value="Zn-dependent exopeptidases"/>
    <property type="match status" value="1"/>
</dbReference>
<evidence type="ECO:0000256" key="5">
    <source>
        <dbReference type="ARBA" id="ARBA00016861"/>
    </source>
</evidence>
<evidence type="ECO:0000256" key="14">
    <source>
        <dbReference type="ARBA" id="ARBA00033159"/>
    </source>
</evidence>
<evidence type="ECO:0000313" key="19">
    <source>
        <dbReference type="Proteomes" id="UP001153269"/>
    </source>
</evidence>
<evidence type="ECO:0000256" key="8">
    <source>
        <dbReference type="ARBA" id="ARBA00022723"/>
    </source>
</evidence>
<evidence type="ECO:0000256" key="7">
    <source>
        <dbReference type="ARBA" id="ARBA00022679"/>
    </source>
</evidence>
<name>A0A9N7UJG5_PLEPL</name>
<dbReference type="Gene3D" id="3.40.630.10">
    <property type="entry name" value="Zn peptidases"/>
    <property type="match status" value="1"/>
</dbReference>
<dbReference type="InterPro" id="IPR007484">
    <property type="entry name" value="Peptidase_M28"/>
</dbReference>
<comment type="subcellular location">
    <subcellularLocation>
        <location evidence="2">Secreted</location>
    </subcellularLocation>
</comment>
<accession>A0A9N7UJG5</accession>
<evidence type="ECO:0000256" key="12">
    <source>
        <dbReference type="ARBA" id="ARBA00023180"/>
    </source>
</evidence>
<comment type="caution">
    <text evidence="18">The sequence shown here is derived from an EMBL/GenBank/DDBJ whole genome shotgun (WGS) entry which is preliminary data.</text>
</comment>
<keyword evidence="12" id="KW-0325">Glycoprotein</keyword>
<keyword evidence="13" id="KW-0012">Acyltransferase</keyword>
<keyword evidence="19" id="KW-1185">Reference proteome</keyword>
<keyword evidence="16" id="KW-0812">Transmembrane</keyword>
<evidence type="ECO:0000256" key="6">
    <source>
        <dbReference type="ARBA" id="ARBA00022525"/>
    </source>
</evidence>
<dbReference type="GO" id="GO:0016603">
    <property type="term" value="F:glutaminyl-peptide cyclotransferase activity"/>
    <property type="evidence" value="ECO:0007669"/>
    <property type="project" value="UniProtKB-EC"/>
</dbReference>
<keyword evidence="8" id="KW-0479">Metal-binding</keyword>
<feature type="domain" description="Peptidase M28" evidence="17">
    <location>
        <begin position="118"/>
        <end position="324"/>
    </location>
</feature>
<evidence type="ECO:0000313" key="18">
    <source>
        <dbReference type="EMBL" id="CAB1431587.1"/>
    </source>
</evidence>
<organism evidence="18 19">
    <name type="scientific">Pleuronectes platessa</name>
    <name type="common">European plaice</name>
    <dbReference type="NCBI Taxonomy" id="8262"/>
    <lineage>
        <taxon>Eukaryota</taxon>
        <taxon>Metazoa</taxon>
        <taxon>Chordata</taxon>
        <taxon>Craniata</taxon>
        <taxon>Vertebrata</taxon>
        <taxon>Euteleostomi</taxon>
        <taxon>Actinopterygii</taxon>
        <taxon>Neopterygii</taxon>
        <taxon>Teleostei</taxon>
        <taxon>Neoteleostei</taxon>
        <taxon>Acanthomorphata</taxon>
        <taxon>Carangaria</taxon>
        <taxon>Pleuronectiformes</taxon>
        <taxon>Pleuronectoidei</taxon>
        <taxon>Pleuronectidae</taxon>
        <taxon>Pleuronectes</taxon>
    </lineage>
</organism>
<dbReference type="EMBL" id="CADEAL010001351">
    <property type="protein sequence ID" value="CAB1431587.1"/>
    <property type="molecule type" value="Genomic_DNA"/>
</dbReference>
<dbReference type="InterPro" id="IPR037457">
    <property type="entry name" value="M28_QC"/>
</dbReference>
<keyword evidence="16" id="KW-0472">Membrane</keyword>
<keyword evidence="10" id="KW-0862">Zinc</keyword>
<keyword evidence="6" id="KW-0964">Secreted</keyword>
<dbReference type="InterPro" id="IPR040234">
    <property type="entry name" value="QC/QCL"/>
</dbReference>
<sequence>MAERSHGASTMHIFYTVFICFTFIHCATAIPWTQEKLHHRAVTLTQDEILTALSHTDLEQMWQRDLRPLLVTRYPGSSGSQAVQEHIKTTLGSLGAGWEVTEDKFRSHTPYGPLPFTNLVATLNPSAQRRLVLACHYDSKYYPPQWHGREFQGATDSAVPCAMMLEVARALDEELKTQKSSSPDLTLQLIFFDGEEALFHWTPTDSLYGSRHLAQKMESTPHPAGATHTNQLHGIDLLMLLDLIGAPSPHFGNQFPSTTPWLTRLQNIEKLGHIQDDHIPFLNRGVRVLHLIPSPFPTVWHTFDDNEQNLDRSAIQNLNKIMQVFVLEYLDARPAVPSITSITSAPSPHLDNNNPMIHLILSGRTSPEFHTTQIPFHIQPPPMRTERSGDFSQCSRRYVKAAVIPGRAVRSCGGFEILRSHVF</sequence>
<keyword evidence="11" id="KW-1015">Disulfide bond</keyword>